<evidence type="ECO:0000256" key="1">
    <source>
        <dbReference type="SAM" id="Phobius"/>
    </source>
</evidence>
<name>A0ABU1QTC2_9BACT</name>
<reference evidence="2 3" key="1">
    <citation type="submission" date="2023-07" db="EMBL/GenBank/DDBJ databases">
        <title>Sorghum-associated microbial communities from plants grown in Nebraska, USA.</title>
        <authorList>
            <person name="Schachtman D."/>
        </authorList>
    </citation>
    <scope>NUCLEOTIDE SEQUENCE [LARGE SCALE GENOMIC DNA]</scope>
    <source>
        <strain evidence="2 3">BE57</strain>
    </source>
</reference>
<protein>
    <submittedName>
        <fullName evidence="2">Uncharacterized protein</fullName>
    </submittedName>
</protein>
<sequence>MKEKEMGVLGKFFGDGKNTQTFIALLSVLLGLGIYVACLITAKANPNAVHFWSQSGSKVLAFAGTALGYIFGKAVSTSKR</sequence>
<dbReference type="EMBL" id="JAVDTI010000001">
    <property type="protein sequence ID" value="MDR6804389.1"/>
    <property type="molecule type" value="Genomic_DNA"/>
</dbReference>
<keyword evidence="3" id="KW-1185">Reference proteome</keyword>
<proteinExistence type="predicted"/>
<keyword evidence="1" id="KW-1133">Transmembrane helix</keyword>
<dbReference type="Proteomes" id="UP001264980">
    <property type="component" value="Unassembled WGS sequence"/>
</dbReference>
<evidence type="ECO:0000313" key="3">
    <source>
        <dbReference type="Proteomes" id="UP001264980"/>
    </source>
</evidence>
<keyword evidence="1" id="KW-0812">Transmembrane</keyword>
<evidence type="ECO:0000313" key="2">
    <source>
        <dbReference type="EMBL" id="MDR6804389.1"/>
    </source>
</evidence>
<gene>
    <name evidence="2" type="ORF">J2W84_001426</name>
</gene>
<keyword evidence="1" id="KW-0472">Membrane</keyword>
<feature type="transmembrane region" description="Helical" evidence="1">
    <location>
        <begin position="48"/>
        <end position="71"/>
    </location>
</feature>
<feature type="transmembrane region" description="Helical" evidence="1">
    <location>
        <begin position="21"/>
        <end position="42"/>
    </location>
</feature>
<comment type="caution">
    <text evidence="2">The sequence shown here is derived from an EMBL/GenBank/DDBJ whole genome shotgun (WGS) entry which is preliminary data.</text>
</comment>
<organism evidence="2 3">
    <name type="scientific">Dyadobacter fermentans</name>
    <dbReference type="NCBI Taxonomy" id="94254"/>
    <lineage>
        <taxon>Bacteria</taxon>
        <taxon>Pseudomonadati</taxon>
        <taxon>Bacteroidota</taxon>
        <taxon>Cytophagia</taxon>
        <taxon>Cytophagales</taxon>
        <taxon>Spirosomataceae</taxon>
        <taxon>Dyadobacter</taxon>
    </lineage>
</organism>
<accession>A0ABU1QTC2</accession>